<gene>
    <name evidence="2" type="ORF">E6C27_scaffold345G00160</name>
</gene>
<comment type="caution">
    <text evidence="2">The sequence shown here is derived from an EMBL/GenBank/DDBJ whole genome shotgun (WGS) entry which is preliminary data.</text>
</comment>
<evidence type="ECO:0000313" key="2">
    <source>
        <dbReference type="EMBL" id="KAA0040868.1"/>
    </source>
</evidence>
<dbReference type="OrthoDB" id="1523883at2759"/>
<proteinExistence type="predicted"/>
<dbReference type="EMBL" id="SSTE01017028">
    <property type="protein sequence ID" value="KAA0040868.1"/>
    <property type="molecule type" value="Genomic_DNA"/>
</dbReference>
<dbReference type="Proteomes" id="UP000321393">
    <property type="component" value="Unassembled WGS sequence"/>
</dbReference>
<protein>
    <submittedName>
        <fullName evidence="2">Salicylate carboxymethyltransferase</fullName>
    </submittedName>
</protein>
<organism evidence="2 3">
    <name type="scientific">Cucumis melo var. makuwa</name>
    <name type="common">Oriental melon</name>
    <dbReference type="NCBI Taxonomy" id="1194695"/>
    <lineage>
        <taxon>Eukaryota</taxon>
        <taxon>Viridiplantae</taxon>
        <taxon>Streptophyta</taxon>
        <taxon>Embryophyta</taxon>
        <taxon>Tracheophyta</taxon>
        <taxon>Spermatophyta</taxon>
        <taxon>Magnoliopsida</taxon>
        <taxon>eudicotyledons</taxon>
        <taxon>Gunneridae</taxon>
        <taxon>Pentapetalae</taxon>
        <taxon>rosids</taxon>
        <taxon>fabids</taxon>
        <taxon>Cucurbitales</taxon>
        <taxon>Cucurbitaceae</taxon>
        <taxon>Benincaseae</taxon>
        <taxon>Cucumis</taxon>
    </lineage>
</organism>
<reference evidence="2 3" key="1">
    <citation type="submission" date="2019-08" db="EMBL/GenBank/DDBJ databases">
        <title>Draft genome sequences of two oriental melons (Cucumis melo L. var makuwa).</title>
        <authorList>
            <person name="Kwon S.-Y."/>
        </authorList>
    </citation>
    <scope>NUCLEOTIDE SEQUENCE [LARGE SCALE GENOMIC DNA]</scope>
    <source>
        <strain evidence="3">cv. SW 3</strain>
        <tissue evidence="2">Leaf</tissue>
    </source>
</reference>
<evidence type="ECO:0000256" key="1">
    <source>
        <dbReference type="SAM" id="MobiDB-lite"/>
    </source>
</evidence>
<evidence type="ECO:0000313" key="3">
    <source>
        <dbReference type="Proteomes" id="UP000321393"/>
    </source>
</evidence>
<sequence length="98" mass="11174">MRGGIGNNSYANNSHLQRKASDMVKHTTMEVIEKVYLSFGGERGRTTVRRSRERRRLRPGAEERQLIVRRSVRRSGDLQLRRGSSSLSAAWVFAEDLG</sequence>
<dbReference type="AlphaFoldDB" id="A0A5A7TD43"/>
<accession>A0A5A7TD43</accession>
<name>A0A5A7TD43_CUCMM</name>
<feature type="region of interest" description="Disordered" evidence="1">
    <location>
        <begin position="1"/>
        <end position="21"/>
    </location>
</feature>